<comment type="similarity">
    <text evidence="1">Belongs to the PemK/MazF family.</text>
</comment>
<evidence type="ECO:0000256" key="1">
    <source>
        <dbReference type="ARBA" id="ARBA00007521"/>
    </source>
</evidence>
<evidence type="ECO:0000256" key="2">
    <source>
        <dbReference type="ARBA" id="ARBA00022649"/>
    </source>
</evidence>
<accession>A0A135YSF0</accession>
<dbReference type="AlphaFoldDB" id="A0A135YSF0"/>
<comment type="caution">
    <text evidence="3">The sequence shown here is derived from an EMBL/GenBank/DDBJ whole genome shotgun (WGS) entry which is preliminary data.</text>
</comment>
<dbReference type="GO" id="GO:0004521">
    <property type="term" value="F:RNA endonuclease activity"/>
    <property type="evidence" value="ECO:0007669"/>
    <property type="project" value="TreeGrafter"/>
</dbReference>
<dbReference type="GO" id="GO:0016075">
    <property type="term" value="P:rRNA catabolic process"/>
    <property type="evidence" value="ECO:0007669"/>
    <property type="project" value="TreeGrafter"/>
</dbReference>
<dbReference type="PANTHER" id="PTHR33988">
    <property type="entry name" value="ENDORIBONUCLEASE MAZF-RELATED"/>
    <property type="match status" value="1"/>
</dbReference>
<reference evidence="3 4" key="1">
    <citation type="submission" date="2017-06" db="EMBL/GenBank/DDBJ databases">
        <authorList>
            <person name="Swanenburg J."/>
            <person name="Kort R."/>
        </authorList>
    </citation>
    <scope>NUCLEOTIDE SEQUENCE [LARGE SCALE GENOMIC DNA]</scope>
    <source>
        <strain evidence="3 4">RL05</strain>
    </source>
</reference>
<dbReference type="Pfam" id="PF02452">
    <property type="entry name" value="PemK_toxin"/>
    <property type="match status" value="1"/>
</dbReference>
<keyword evidence="2" id="KW-1277">Toxin-antitoxin system</keyword>
<dbReference type="InterPro" id="IPR003477">
    <property type="entry name" value="PemK-like"/>
</dbReference>
<dbReference type="SUPFAM" id="SSF50118">
    <property type="entry name" value="Cell growth inhibitor/plasmid maintenance toxic component"/>
    <property type="match status" value="1"/>
</dbReference>
<dbReference type="InterPro" id="IPR011067">
    <property type="entry name" value="Plasmid_toxin/cell-grow_inhib"/>
</dbReference>
<dbReference type="Gene3D" id="2.30.30.110">
    <property type="match status" value="1"/>
</dbReference>
<gene>
    <name evidence="3" type="ORF">CEE75_04275</name>
</gene>
<protein>
    <submittedName>
        <fullName evidence="3">MazF/PemK family toxin</fullName>
    </submittedName>
</protein>
<name>A0A135YSF0_9LACO</name>
<dbReference type="EMBL" id="NKLP01000071">
    <property type="protein sequence ID" value="TDN32410.1"/>
    <property type="molecule type" value="Genomic_DNA"/>
</dbReference>
<evidence type="ECO:0000313" key="3">
    <source>
        <dbReference type="EMBL" id="TDN32410.1"/>
    </source>
</evidence>
<proteinExistence type="inferred from homology"/>
<dbReference type="PANTHER" id="PTHR33988:SF3">
    <property type="entry name" value="ENDORIBONUCLEASE TOXIN CHPB-RELATED"/>
    <property type="match status" value="1"/>
</dbReference>
<evidence type="ECO:0000313" key="4">
    <source>
        <dbReference type="Proteomes" id="UP000295195"/>
    </source>
</evidence>
<dbReference type="GO" id="GO:0006402">
    <property type="term" value="P:mRNA catabolic process"/>
    <property type="evidence" value="ECO:0007669"/>
    <property type="project" value="TreeGrafter"/>
</dbReference>
<dbReference type="RefSeq" id="WP_005721387.1">
    <property type="nucleotide sequence ID" value="NZ_JABUXS010000052.1"/>
</dbReference>
<dbReference type="Proteomes" id="UP000295195">
    <property type="component" value="Unassembled WGS sequence"/>
</dbReference>
<dbReference type="GO" id="GO:0003677">
    <property type="term" value="F:DNA binding"/>
    <property type="evidence" value="ECO:0007669"/>
    <property type="project" value="InterPro"/>
</dbReference>
<sequence length="113" mass="12711">MIDVHQGDIIIIGFDPSLGHEQQGTRPALIVFNHDFTRLTRSLVKVVPISRTENDFPLHIPVPEGLKVHGVAEAQQETTLDLAARHWYKVDHAPASFIKDVINAISDSYEFEE</sequence>
<organism evidence="3 4">
    <name type="scientific">Lactobacillus crispatus</name>
    <dbReference type="NCBI Taxonomy" id="47770"/>
    <lineage>
        <taxon>Bacteria</taxon>
        <taxon>Bacillati</taxon>
        <taxon>Bacillota</taxon>
        <taxon>Bacilli</taxon>
        <taxon>Lactobacillales</taxon>
        <taxon>Lactobacillaceae</taxon>
        <taxon>Lactobacillus</taxon>
    </lineage>
</organism>